<dbReference type="Gene3D" id="1.10.10.10">
    <property type="entry name" value="Winged helix-like DNA-binding domain superfamily/Winged helix DNA-binding domain"/>
    <property type="match status" value="1"/>
</dbReference>
<evidence type="ECO:0000313" key="7">
    <source>
        <dbReference type="Proteomes" id="UP001057998"/>
    </source>
</evidence>
<dbReference type="EMBL" id="CP101508">
    <property type="protein sequence ID" value="UTV26646.1"/>
    <property type="molecule type" value="Genomic_DNA"/>
</dbReference>
<dbReference type="Gene3D" id="3.40.190.10">
    <property type="entry name" value="Periplasmic binding protein-like II"/>
    <property type="match status" value="2"/>
</dbReference>
<dbReference type="PROSITE" id="PS50931">
    <property type="entry name" value="HTH_LYSR"/>
    <property type="match status" value="1"/>
</dbReference>
<dbReference type="Pfam" id="PF00126">
    <property type="entry name" value="HTH_1"/>
    <property type="match status" value="1"/>
</dbReference>
<accession>A0ABY5GBS9</accession>
<dbReference type="InterPro" id="IPR036388">
    <property type="entry name" value="WH-like_DNA-bd_sf"/>
</dbReference>
<reference evidence="6" key="1">
    <citation type="submission" date="2022-07" db="EMBL/GenBank/DDBJ databases">
        <title>Genome sequencing of Photobacterium atrarenae GJH2-4.</title>
        <authorList>
            <person name="Park S.-J."/>
        </authorList>
    </citation>
    <scope>NUCLEOTIDE SEQUENCE</scope>
    <source>
        <strain evidence="6">GJH2-4</strain>
    </source>
</reference>
<name>A0ABY5GBS9_9GAMM</name>
<evidence type="ECO:0000256" key="2">
    <source>
        <dbReference type="ARBA" id="ARBA00023015"/>
    </source>
</evidence>
<dbReference type="InterPro" id="IPR000847">
    <property type="entry name" value="LysR_HTH_N"/>
</dbReference>
<keyword evidence="4" id="KW-0804">Transcription</keyword>
<dbReference type="InterPro" id="IPR036390">
    <property type="entry name" value="WH_DNA-bd_sf"/>
</dbReference>
<keyword evidence="3" id="KW-0238">DNA-binding</keyword>
<dbReference type="PANTHER" id="PTHR30118:SF15">
    <property type="entry name" value="TRANSCRIPTIONAL REGULATORY PROTEIN"/>
    <property type="match status" value="1"/>
</dbReference>
<dbReference type="Pfam" id="PF03466">
    <property type="entry name" value="LysR_substrate"/>
    <property type="match status" value="1"/>
</dbReference>
<organism evidence="6 7">
    <name type="scientific">Photobacterium atrarenae</name>
    <dbReference type="NCBI Taxonomy" id="865757"/>
    <lineage>
        <taxon>Bacteria</taxon>
        <taxon>Pseudomonadati</taxon>
        <taxon>Pseudomonadota</taxon>
        <taxon>Gammaproteobacteria</taxon>
        <taxon>Vibrionales</taxon>
        <taxon>Vibrionaceae</taxon>
        <taxon>Photobacterium</taxon>
    </lineage>
</organism>
<dbReference type="InterPro" id="IPR050389">
    <property type="entry name" value="LysR-type_TF"/>
</dbReference>
<dbReference type="PRINTS" id="PR00039">
    <property type="entry name" value="HTHLYSR"/>
</dbReference>
<feature type="domain" description="HTH lysR-type" evidence="5">
    <location>
        <begin position="4"/>
        <end position="61"/>
    </location>
</feature>
<comment type="similarity">
    <text evidence="1">Belongs to the LysR transcriptional regulatory family.</text>
</comment>
<protein>
    <submittedName>
        <fullName evidence="6">LysR family transcriptional regulator</fullName>
    </submittedName>
</protein>
<dbReference type="SUPFAM" id="SSF53850">
    <property type="entry name" value="Periplasmic binding protein-like II"/>
    <property type="match status" value="1"/>
</dbReference>
<dbReference type="RefSeq" id="WP_255387856.1">
    <property type="nucleotide sequence ID" value="NZ_CP101508.1"/>
</dbReference>
<keyword evidence="7" id="KW-1185">Reference proteome</keyword>
<evidence type="ECO:0000313" key="6">
    <source>
        <dbReference type="EMBL" id="UTV26646.1"/>
    </source>
</evidence>
<evidence type="ECO:0000256" key="3">
    <source>
        <dbReference type="ARBA" id="ARBA00023125"/>
    </source>
</evidence>
<proteinExistence type="inferred from homology"/>
<dbReference type="PANTHER" id="PTHR30118">
    <property type="entry name" value="HTH-TYPE TRANSCRIPTIONAL REGULATOR LEUO-RELATED"/>
    <property type="match status" value="1"/>
</dbReference>
<dbReference type="SUPFAM" id="SSF46785">
    <property type="entry name" value="Winged helix' DNA-binding domain"/>
    <property type="match status" value="1"/>
</dbReference>
<dbReference type="Proteomes" id="UP001057998">
    <property type="component" value="Chromosome 1"/>
</dbReference>
<keyword evidence="2" id="KW-0805">Transcription regulation</keyword>
<sequence length="297" mass="32809">MKDNDLNLLPALNILLEERNVARAAKRMNLSQSAMSRTLARLRATMNDPLLVRAGRGLVPSPRALEIQARVSRLTLDAEAILKPATPLDIAGIERTFTLVASDGFMESIGGELVKRVAAQAPGIRIRFLPRAASQGNGLRDGSVDIETGKLKATTHPELLVRRLFDDRFIGVVSKDHPLSNTKVTLSKYLDGRHIGVFRDNQNNCHLESMLSKPERLLTIQAVVGSYTGAVALARATGCIATVPARHTASFCQEMHRFPLPFDVPAITVSMFWHPRMNADQAHRWLREKIIEISAEL</sequence>
<dbReference type="InterPro" id="IPR005119">
    <property type="entry name" value="LysR_subst-bd"/>
</dbReference>
<evidence type="ECO:0000256" key="1">
    <source>
        <dbReference type="ARBA" id="ARBA00009437"/>
    </source>
</evidence>
<gene>
    <name evidence="6" type="ORF">NNL38_09745</name>
</gene>
<evidence type="ECO:0000259" key="5">
    <source>
        <dbReference type="PROSITE" id="PS50931"/>
    </source>
</evidence>
<evidence type="ECO:0000256" key="4">
    <source>
        <dbReference type="ARBA" id="ARBA00023163"/>
    </source>
</evidence>